<sequence length="93" mass="10691">MVHSAYKTNNNRKIVVSCIQATEQTSTGKFDRYGNGSLFLYDRANFWKILEIYTSEGYSGEAMKPDQKYLVHQLLNIILWTVQIYGIVHIGIS</sequence>
<keyword evidence="1" id="KW-0472">Membrane</keyword>
<keyword evidence="1" id="KW-0812">Transmembrane</keyword>
<dbReference type="AlphaFoldDB" id="A0A251TEY9"/>
<name>A0A251TEY9_HELAN</name>
<gene>
    <name evidence="2" type="ORF">HannXRQ_Chr11g0353091</name>
</gene>
<feature type="transmembrane region" description="Helical" evidence="1">
    <location>
        <begin position="74"/>
        <end position="92"/>
    </location>
</feature>
<evidence type="ECO:0000256" key="1">
    <source>
        <dbReference type="SAM" id="Phobius"/>
    </source>
</evidence>
<dbReference type="Proteomes" id="UP000215914">
    <property type="component" value="Chromosome 11"/>
</dbReference>
<reference evidence="3" key="1">
    <citation type="journal article" date="2017" name="Nature">
        <title>The sunflower genome provides insights into oil metabolism, flowering and Asterid evolution.</title>
        <authorList>
            <person name="Badouin H."/>
            <person name="Gouzy J."/>
            <person name="Grassa C.J."/>
            <person name="Murat F."/>
            <person name="Staton S.E."/>
            <person name="Cottret L."/>
            <person name="Lelandais-Briere C."/>
            <person name="Owens G.L."/>
            <person name="Carrere S."/>
            <person name="Mayjonade B."/>
            <person name="Legrand L."/>
            <person name="Gill N."/>
            <person name="Kane N.C."/>
            <person name="Bowers J.E."/>
            <person name="Hubner S."/>
            <person name="Bellec A."/>
            <person name="Berard A."/>
            <person name="Berges H."/>
            <person name="Blanchet N."/>
            <person name="Boniface M.C."/>
            <person name="Brunel D."/>
            <person name="Catrice O."/>
            <person name="Chaidir N."/>
            <person name="Claudel C."/>
            <person name="Donnadieu C."/>
            <person name="Faraut T."/>
            <person name="Fievet G."/>
            <person name="Helmstetter N."/>
            <person name="King M."/>
            <person name="Knapp S.J."/>
            <person name="Lai Z."/>
            <person name="Le Paslier M.C."/>
            <person name="Lippi Y."/>
            <person name="Lorenzon L."/>
            <person name="Mandel J.R."/>
            <person name="Marage G."/>
            <person name="Marchand G."/>
            <person name="Marquand E."/>
            <person name="Bret-Mestries E."/>
            <person name="Morien E."/>
            <person name="Nambeesan S."/>
            <person name="Nguyen T."/>
            <person name="Pegot-Espagnet P."/>
            <person name="Pouilly N."/>
            <person name="Raftis F."/>
            <person name="Sallet E."/>
            <person name="Schiex T."/>
            <person name="Thomas J."/>
            <person name="Vandecasteele C."/>
            <person name="Vares D."/>
            <person name="Vear F."/>
            <person name="Vautrin S."/>
            <person name="Crespi M."/>
            <person name="Mangin B."/>
            <person name="Burke J.M."/>
            <person name="Salse J."/>
            <person name="Munos S."/>
            <person name="Vincourt P."/>
            <person name="Rieseberg L.H."/>
            <person name="Langlade N.B."/>
        </authorList>
    </citation>
    <scope>NUCLEOTIDE SEQUENCE [LARGE SCALE GENOMIC DNA]</scope>
    <source>
        <strain evidence="3">cv. SF193</strain>
    </source>
</reference>
<protein>
    <submittedName>
        <fullName evidence="2">Uncharacterized protein</fullName>
    </submittedName>
</protein>
<evidence type="ECO:0000313" key="2">
    <source>
        <dbReference type="EMBL" id="OTG09454.1"/>
    </source>
</evidence>
<keyword evidence="3" id="KW-1185">Reference proteome</keyword>
<dbReference type="EMBL" id="CM007900">
    <property type="protein sequence ID" value="OTG09454.1"/>
    <property type="molecule type" value="Genomic_DNA"/>
</dbReference>
<organism evidence="2 3">
    <name type="scientific">Helianthus annuus</name>
    <name type="common">Common sunflower</name>
    <dbReference type="NCBI Taxonomy" id="4232"/>
    <lineage>
        <taxon>Eukaryota</taxon>
        <taxon>Viridiplantae</taxon>
        <taxon>Streptophyta</taxon>
        <taxon>Embryophyta</taxon>
        <taxon>Tracheophyta</taxon>
        <taxon>Spermatophyta</taxon>
        <taxon>Magnoliopsida</taxon>
        <taxon>eudicotyledons</taxon>
        <taxon>Gunneridae</taxon>
        <taxon>Pentapetalae</taxon>
        <taxon>asterids</taxon>
        <taxon>campanulids</taxon>
        <taxon>Asterales</taxon>
        <taxon>Asteraceae</taxon>
        <taxon>Asteroideae</taxon>
        <taxon>Heliantheae alliance</taxon>
        <taxon>Heliantheae</taxon>
        <taxon>Helianthus</taxon>
    </lineage>
</organism>
<proteinExistence type="predicted"/>
<keyword evidence="1" id="KW-1133">Transmembrane helix</keyword>
<evidence type="ECO:0000313" key="3">
    <source>
        <dbReference type="Proteomes" id="UP000215914"/>
    </source>
</evidence>
<accession>A0A251TEY9</accession>
<dbReference type="InParanoid" id="A0A251TEY9"/>